<dbReference type="EMBL" id="LAZR01020533">
    <property type="protein sequence ID" value="KKL88556.1"/>
    <property type="molecule type" value="Genomic_DNA"/>
</dbReference>
<proteinExistence type="predicted"/>
<dbReference type="AlphaFoldDB" id="A0A0F9GDG6"/>
<name>A0A0F9GDG6_9ZZZZ</name>
<sequence>MKTNRFNEIEIAEGEARLAQILDVLKKEGLTGRPP</sequence>
<organism evidence="1">
    <name type="scientific">marine sediment metagenome</name>
    <dbReference type="NCBI Taxonomy" id="412755"/>
    <lineage>
        <taxon>unclassified sequences</taxon>
        <taxon>metagenomes</taxon>
        <taxon>ecological metagenomes</taxon>
    </lineage>
</organism>
<evidence type="ECO:0000313" key="1">
    <source>
        <dbReference type="EMBL" id="KKL88556.1"/>
    </source>
</evidence>
<reference evidence="1" key="1">
    <citation type="journal article" date="2015" name="Nature">
        <title>Complex archaea that bridge the gap between prokaryotes and eukaryotes.</title>
        <authorList>
            <person name="Spang A."/>
            <person name="Saw J.H."/>
            <person name="Jorgensen S.L."/>
            <person name="Zaremba-Niedzwiedzka K."/>
            <person name="Martijn J."/>
            <person name="Lind A.E."/>
            <person name="van Eijk R."/>
            <person name="Schleper C."/>
            <person name="Guy L."/>
            <person name="Ettema T.J."/>
        </authorList>
    </citation>
    <scope>NUCLEOTIDE SEQUENCE</scope>
</reference>
<gene>
    <name evidence="1" type="ORF">LCGC14_1923540</name>
</gene>
<feature type="non-terminal residue" evidence="1">
    <location>
        <position position="35"/>
    </location>
</feature>
<comment type="caution">
    <text evidence="1">The sequence shown here is derived from an EMBL/GenBank/DDBJ whole genome shotgun (WGS) entry which is preliminary data.</text>
</comment>
<protein>
    <submittedName>
        <fullName evidence="1">Uncharacterized protein</fullName>
    </submittedName>
</protein>
<accession>A0A0F9GDG6</accession>